<sequence>MKRISIIAGVLLAAASVITSCKKDKLDHFYDNRINKDTRSNSSVRIVNLGGYNQLIANGDTLTNYVILPINEDKSRYPATKFFPDKGRLGGTWWVPRQFIQAGGKAHFKIEGISQNPFVARTEFDVQEDYNQPADYYVTAGPVYTTGNIPEVLRVPRSVEAPSRPDHFKIRILNLSGDIKHPEATQEKILGPLSLAFADGTLVNPKSSNVNVGEYSEYVEVPYGTYQFKVLTAAGTQVTATGGPREEFVDLIDPATSTITKTVTSPAPRPVSMKLTYAPIRTFQPGGIYTIVVSTFELPYKLNNGSTGDESSFMQNAFQIIADIADPANLTYGRMQAVNVLPGSGALQLKVNGVKVGDNIAYANAGEYTNVVTGTATIEVSDAAGKVLASAKKMVDPGGNYTAWVYSDAKGIPQIAIAANNLSGSVPRIEKDGQDGSLWWTQYKYPFQFRFYNFCTDFANVNFTGINGQAIGRNGVSSNLKPGIIPDDAANAVLLMALDPYEIMAFQANPGVFPGTWITQVPVIKSADLVARKELYVRGGVPDQEPGYYSIALIGKDGANAPEGTKAKMIIVKHNR</sequence>
<accession>A0ABR7TK89</accession>
<evidence type="ECO:0000259" key="1">
    <source>
        <dbReference type="Pfam" id="PF14344"/>
    </source>
</evidence>
<evidence type="ECO:0000313" key="2">
    <source>
        <dbReference type="EMBL" id="MBC9930906.1"/>
    </source>
</evidence>
<reference evidence="2 3" key="1">
    <citation type="submission" date="2020-09" db="EMBL/GenBank/DDBJ databases">
        <title>Genome sequences of type strains of Chitinophaga qingshengii and Chitinophaga varians.</title>
        <authorList>
            <person name="Kittiwongwattana C."/>
        </authorList>
    </citation>
    <scope>NUCLEOTIDE SEQUENCE [LARGE SCALE GENOMIC DNA]</scope>
    <source>
        <strain evidence="2 3">JCM 30026</strain>
    </source>
</reference>
<gene>
    <name evidence="2" type="ORF">ICL07_11005</name>
</gene>
<dbReference type="EMBL" id="JACVFC010000001">
    <property type="protein sequence ID" value="MBC9930906.1"/>
    <property type="molecule type" value="Genomic_DNA"/>
</dbReference>
<keyword evidence="3" id="KW-1185">Reference proteome</keyword>
<evidence type="ECO:0000313" key="3">
    <source>
        <dbReference type="Proteomes" id="UP000659124"/>
    </source>
</evidence>
<dbReference type="InterPro" id="IPR025510">
    <property type="entry name" value="DUF4397"/>
</dbReference>
<dbReference type="PROSITE" id="PS51257">
    <property type="entry name" value="PROKAR_LIPOPROTEIN"/>
    <property type="match status" value="1"/>
</dbReference>
<name>A0ABR7TK89_9BACT</name>
<comment type="caution">
    <text evidence="2">The sequence shown here is derived from an EMBL/GenBank/DDBJ whole genome shotgun (WGS) entry which is preliminary data.</text>
</comment>
<feature type="domain" description="DUF4397" evidence="1">
    <location>
        <begin position="337"/>
        <end position="415"/>
    </location>
</feature>
<protein>
    <submittedName>
        <fullName evidence="2">DUF4397 domain-containing protein</fullName>
    </submittedName>
</protein>
<dbReference type="Pfam" id="PF14344">
    <property type="entry name" value="DUF4397"/>
    <property type="match status" value="1"/>
</dbReference>
<dbReference type="Proteomes" id="UP000659124">
    <property type="component" value="Unassembled WGS sequence"/>
</dbReference>
<organism evidence="2 3">
    <name type="scientific">Chitinophaga qingshengii</name>
    <dbReference type="NCBI Taxonomy" id="1569794"/>
    <lineage>
        <taxon>Bacteria</taxon>
        <taxon>Pseudomonadati</taxon>
        <taxon>Bacteroidota</taxon>
        <taxon>Chitinophagia</taxon>
        <taxon>Chitinophagales</taxon>
        <taxon>Chitinophagaceae</taxon>
        <taxon>Chitinophaga</taxon>
    </lineage>
</organism>
<dbReference type="RefSeq" id="WP_188087950.1">
    <property type="nucleotide sequence ID" value="NZ_JACVFC010000001.1"/>
</dbReference>
<proteinExistence type="predicted"/>